<keyword evidence="13 14" id="KW-0998">Cell outer membrane</keyword>
<comment type="subcellular location">
    <subcellularLocation>
        <location evidence="1 14">Cell outer membrane</location>
        <topology evidence="1 14">Multi-pass membrane protein</topology>
    </subcellularLocation>
</comment>
<dbReference type="NCBIfam" id="TIGR01783">
    <property type="entry name" value="TonB-siderophor"/>
    <property type="match status" value="1"/>
</dbReference>
<evidence type="ECO:0000256" key="7">
    <source>
        <dbReference type="ARBA" id="ARBA00022729"/>
    </source>
</evidence>
<keyword evidence="9" id="KW-0406">Ion transport</keyword>
<keyword evidence="11 14" id="KW-0472">Membrane</keyword>
<dbReference type="Gene3D" id="2.170.130.10">
    <property type="entry name" value="TonB-dependent receptor, plug domain"/>
    <property type="match status" value="1"/>
</dbReference>
<dbReference type="Gene3D" id="3.55.50.30">
    <property type="match status" value="1"/>
</dbReference>
<dbReference type="Pfam" id="PF07715">
    <property type="entry name" value="Plug"/>
    <property type="match status" value="1"/>
</dbReference>
<gene>
    <name evidence="17" type="ORF">DY252_04100</name>
</gene>
<evidence type="ECO:0000256" key="9">
    <source>
        <dbReference type="ARBA" id="ARBA00023065"/>
    </source>
</evidence>
<evidence type="ECO:0000256" key="4">
    <source>
        <dbReference type="ARBA" id="ARBA00022452"/>
    </source>
</evidence>
<evidence type="ECO:0000256" key="1">
    <source>
        <dbReference type="ARBA" id="ARBA00004571"/>
    </source>
</evidence>
<feature type="domain" description="Secretin/TonB short N-terminal" evidence="16">
    <location>
        <begin position="79"/>
        <end position="129"/>
    </location>
</feature>
<keyword evidence="8" id="KW-0408">Iron</keyword>
<organism evidence="17 18">
    <name type="scientific">Thalassospira indica</name>
    <dbReference type="NCBI Taxonomy" id="1891279"/>
    <lineage>
        <taxon>Bacteria</taxon>
        <taxon>Pseudomonadati</taxon>
        <taxon>Pseudomonadota</taxon>
        <taxon>Alphaproteobacteria</taxon>
        <taxon>Rhodospirillales</taxon>
        <taxon>Thalassospiraceae</taxon>
        <taxon>Thalassospira</taxon>
    </lineage>
</organism>
<evidence type="ECO:0000313" key="17">
    <source>
        <dbReference type="EMBL" id="AXO13485.1"/>
    </source>
</evidence>
<dbReference type="InterPro" id="IPR037066">
    <property type="entry name" value="Plug_dom_sf"/>
</dbReference>
<keyword evidence="4 14" id="KW-1134">Transmembrane beta strand</keyword>
<dbReference type="EMBL" id="CP031555">
    <property type="protein sequence ID" value="AXO13485.1"/>
    <property type="molecule type" value="Genomic_DNA"/>
</dbReference>
<dbReference type="SUPFAM" id="SSF56935">
    <property type="entry name" value="Porins"/>
    <property type="match status" value="1"/>
</dbReference>
<evidence type="ECO:0000256" key="8">
    <source>
        <dbReference type="ARBA" id="ARBA00023004"/>
    </source>
</evidence>
<keyword evidence="7" id="KW-0732">Signal</keyword>
<sequence length="787" mass="86199">MMEFNHGARTKNGFWSRSTKLTGSMLGMGLGGFGLGLMLGMPPVSVAYAQEQAIVQKTYEIPAGPLGQSLNTFASEARITLSFSPDLVSGKMAPALSGDYSTVAGLQTLLLGSGLRVVDEGGAYKITKSEQSAVVLAPINVYGRQKNDSAKDIPQRVQVVDHQAVELTQANQIGEVMRLIPNASRSGSSQDMFADNYRIRGYDAAQSTNGLGFTRTDHPTDLANVERIEVLYGPASVLYSQMEPGGTINVVTKQPLPYFHSEGKVQAGSYDSYRGEFDVTGPVNDRLRVRMNAAYEDKGSALDNWGYSHKFFAPNVTVDLTDDTNLTIEGSYSENGWTAINAGTPFAGAVTDNPNGKYAKSFNVASGDSFTDRDSYNVNTRLTHALTDSLDARFSYSFTRNASDFMEYYSTGLAADNRTVNRRVFIGENTRRDDHEVILDLTGEVETGAFEHKFITGLNYRYSDDDRPTKIFNVGSIDLYNPQYTNATLLAGNQVRDRTTLQEDTVMAAFLQDRVTWNDDWHFLAGVRFINSEQSQTTINNSTSVRTVDQVDQSDLITQFGIIHDLTKNVSVYASRSESFVPQQGTTSGKRPLEAEQGTQYEIGTKFDFGGLQASVTGFVLTKDNIAIEDPADDDFEVAEGQSRSKGIELSLSGNVLPQLYLAANYGFTKTSIRKTDDQSLVGNSFANVPKHTASLQGRYDFSNVPGLSIGSTVAYVGDRYAEDANTTKLPSHVRADLGAFYTIDDNLKMDFLVSNLFDEEIYSPGSISGVVREEGRVFTASLTYTY</sequence>
<keyword evidence="12 17" id="KW-0675">Receptor</keyword>
<dbReference type="InterPro" id="IPR010105">
    <property type="entry name" value="TonB_sidphr_rcpt"/>
</dbReference>
<evidence type="ECO:0000256" key="5">
    <source>
        <dbReference type="ARBA" id="ARBA00022496"/>
    </source>
</evidence>
<evidence type="ECO:0000256" key="14">
    <source>
        <dbReference type="PROSITE-ProRule" id="PRU01360"/>
    </source>
</evidence>
<evidence type="ECO:0000256" key="3">
    <source>
        <dbReference type="ARBA" id="ARBA00022448"/>
    </source>
</evidence>
<dbReference type="InterPro" id="IPR036942">
    <property type="entry name" value="Beta-barrel_TonB_sf"/>
</dbReference>
<evidence type="ECO:0000256" key="11">
    <source>
        <dbReference type="ARBA" id="ARBA00023136"/>
    </source>
</evidence>
<dbReference type="InterPro" id="IPR011662">
    <property type="entry name" value="Secretin/TonB_short_N"/>
</dbReference>
<evidence type="ECO:0000259" key="16">
    <source>
        <dbReference type="SMART" id="SM00965"/>
    </source>
</evidence>
<dbReference type="Proteomes" id="UP000256971">
    <property type="component" value="Chromosome"/>
</dbReference>
<dbReference type="Gene3D" id="2.40.170.20">
    <property type="entry name" value="TonB-dependent receptor, beta-barrel domain"/>
    <property type="match status" value="1"/>
</dbReference>
<dbReference type="SMART" id="SM00965">
    <property type="entry name" value="STN"/>
    <property type="match status" value="1"/>
</dbReference>
<keyword evidence="5" id="KW-0410">Iron transport</keyword>
<comment type="similarity">
    <text evidence="2 14 15">Belongs to the TonB-dependent receptor family.</text>
</comment>
<accession>A0ABM6XV17</accession>
<evidence type="ECO:0000256" key="10">
    <source>
        <dbReference type="ARBA" id="ARBA00023077"/>
    </source>
</evidence>
<keyword evidence="3 14" id="KW-0813">Transport</keyword>
<proteinExistence type="inferred from homology"/>
<name>A0ABM6XV17_9PROT</name>
<reference evidence="17 18" key="1">
    <citation type="submission" date="2018-08" db="EMBL/GenBank/DDBJ databases">
        <title>Complete genome sequence of type strain Thalassospira indica MCCC 1A01103T, isolated from isolated from deep seawater of the Indian Ocean.</title>
        <authorList>
            <person name="Liu Y."/>
        </authorList>
    </citation>
    <scope>NUCLEOTIDE SEQUENCE [LARGE SCALE GENOMIC DNA]</scope>
    <source>
        <strain evidence="17 18">PB8BT</strain>
    </source>
</reference>
<evidence type="ECO:0000256" key="15">
    <source>
        <dbReference type="RuleBase" id="RU003357"/>
    </source>
</evidence>
<dbReference type="PROSITE" id="PS52016">
    <property type="entry name" value="TONB_DEPENDENT_REC_3"/>
    <property type="match status" value="1"/>
</dbReference>
<evidence type="ECO:0000256" key="13">
    <source>
        <dbReference type="ARBA" id="ARBA00023237"/>
    </source>
</evidence>
<dbReference type="PANTHER" id="PTHR32552">
    <property type="entry name" value="FERRICHROME IRON RECEPTOR-RELATED"/>
    <property type="match status" value="1"/>
</dbReference>
<dbReference type="RefSeq" id="WP_064787531.1">
    <property type="nucleotide sequence ID" value="NZ_CP031555.1"/>
</dbReference>
<dbReference type="CDD" id="cd01347">
    <property type="entry name" value="ligand_gated_channel"/>
    <property type="match status" value="1"/>
</dbReference>
<keyword evidence="10 15" id="KW-0798">TonB box</keyword>
<keyword evidence="18" id="KW-1185">Reference proteome</keyword>
<evidence type="ECO:0000256" key="2">
    <source>
        <dbReference type="ARBA" id="ARBA00009810"/>
    </source>
</evidence>
<dbReference type="InterPro" id="IPR039426">
    <property type="entry name" value="TonB-dep_rcpt-like"/>
</dbReference>
<evidence type="ECO:0000256" key="6">
    <source>
        <dbReference type="ARBA" id="ARBA00022692"/>
    </source>
</evidence>
<dbReference type="Pfam" id="PF00593">
    <property type="entry name" value="TonB_dep_Rec_b-barrel"/>
    <property type="match status" value="1"/>
</dbReference>
<dbReference type="InterPro" id="IPR012910">
    <property type="entry name" value="Plug_dom"/>
</dbReference>
<keyword evidence="6 14" id="KW-0812">Transmembrane</keyword>
<evidence type="ECO:0000313" key="18">
    <source>
        <dbReference type="Proteomes" id="UP000256971"/>
    </source>
</evidence>
<dbReference type="PANTHER" id="PTHR32552:SF68">
    <property type="entry name" value="FERRICHROME OUTER MEMBRANE TRANSPORTER_PHAGE RECEPTOR"/>
    <property type="match status" value="1"/>
</dbReference>
<protein>
    <submittedName>
        <fullName evidence="17">TonB-dependent receptor</fullName>
    </submittedName>
</protein>
<evidence type="ECO:0000256" key="12">
    <source>
        <dbReference type="ARBA" id="ARBA00023170"/>
    </source>
</evidence>
<dbReference type="InterPro" id="IPR000531">
    <property type="entry name" value="Beta-barrel_TonB"/>
</dbReference>